<sequence>MTTIVTNPMSMPTSNFVEHGGGNGLQGLTSPCIASIGDSKSSESIPPESSAKKGFHHPYISKIESHSGTFRCPFSAIAVDESVLKEFNDKVRNRDATAKHRRDLSHDSIHQSALATDTVSDLDENDNSTLRTETIIGVNDAYSISQSVLTAESNMRVKITNESSRRYKYLVVDINSDLTIHESIYEHKGVISAQVRKWTPEIVRGVRNKTKEIQCAVLDGSLDGTVVQTYSLDDLKNSSTRDLFDLAPKSNPVQLLLRCIEKHVPNLQNSINDDIHTRLSGIPKSASTRTLPRRYTSGSETSLDRLLSSTKRSRPNHMNLSGIRNASFFTTASPTGIKTTGSLSGRRDSFLSNNNSKSFRSRVTTESSSNLQEISCLAPTKTSSNSHGDLKTDDASPLDSTSRRPLSRSLRGFSSVPLMDINKMKSPVQRRASVHGDCTRFQGKLSEFRRLRNSKMGVEFHSGGNLNKATRTNSNSKMLPLAGAQNSKFTIPFFNGLKDLFSDSLDRTHPQSNEERSMASSSKRSSVKDSERINRFLTFGANRKMPIEVPVGKSNLENYKIHPQTGLTKKSLSMGNSQASVGTAKSSAPPIAEINVVKSRSRYGSGKIDPPSIALSGDLVKEVFPYHVVIDENFNIIQIGNNLSHLMENRELIGKCISDIFVITGPIPSFGKKWDWDLLEKMKEQIIFLEGVDENSSHQKPKVKGSIIELSKRQILLSLSPNVKNLSELESMNLSISDLPIHSCQRDAVLLGEHSKSEVKLTNHLDLLHRELIDSMEKQIEDRTDELATANRNLESANAQLAGQKAKQLEHFACMSHEIRTPLNCIVGMSSLLLEDSESAGGPAIDPMHADSIRMINTSGELLRAVVDDVLDYAKLESGSFEVDIKPTKLQDTIDSVLYSISQKFKEKNVRLRPHFEPTVPEYIETDNRRLQQVLFNLLGNAGKFSKPDSVIDLSVRVVTSSSDNPTSEECGSRVFLRFSVRDYGKGIDKKDFETIFQPFSQASKETQNIYGGTGLGLSITSKLVHRLGGKISLDSVLGKFSDFSVDLPMDGKCVDVEKISNSLKNTTIVVVEQKQEDNHSPVQSHVRAEPVPLNVDVVEAYGLRVLRCTNWEGLQSKTSREKAQTPRGHFTFLVHESLYQLCSAEPFESVFGKHPHAVITYGTNFLVEKTKAFHLKSLTGLFPVTLLASIARQVSAQANADPGGATLPIAGTGPGSEERPVRESPPLSAGLRGSPRGRDGTSKGFQHGLKVLYAEDNLVNQKVLTRVLNRYGISDVTVVDNGRKAVDVSAKTRYDCILLDIQMPVMGGMEACRLITERDPDAIIIFVTAHALDEFRVRAKAAGARGFISKPFRLGDIDDVLTDIYRTA</sequence>
<keyword evidence="4" id="KW-0141">cGMP biosynthesis</keyword>
<dbReference type="Gene3D" id="3.30.565.10">
    <property type="entry name" value="Histidine kinase-like ATPase, C-terminal domain"/>
    <property type="match status" value="1"/>
</dbReference>
<dbReference type="SMART" id="SM00448">
    <property type="entry name" value="REC"/>
    <property type="match status" value="1"/>
</dbReference>
<dbReference type="InterPro" id="IPR036890">
    <property type="entry name" value="HATPase_C_sf"/>
</dbReference>
<dbReference type="Proteomes" id="UP000291116">
    <property type="component" value="Unassembled WGS sequence"/>
</dbReference>
<dbReference type="SUPFAM" id="SSF52172">
    <property type="entry name" value="CheY-like"/>
    <property type="match status" value="1"/>
</dbReference>
<dbReference type="SUPFAM" id="SSF47384">
    <property type="entry name" value="Homodimeric domain of signal transducing histidine kinase"/>
    <property type="match status" value="1"/>
</dbReference>
<evidence type="ECO:0000256" key="4">
    <source>
        <dbReference type="ARBA" id="ARBA00023293"/>
    </source>
</evidence>
<dbReference type="PANTHER" id="PTHR45339:SF3">
    <property type="entry name" value="HISTIDINE KINASE"/>
    <property type="match status" value="1"/>
</dbReference>
<dbReference type="InterPro" id="IPR005467">
    <property type="entry name" value="His_kinase_dom"/>
</dbReference>
<keyword evidence="3" id="KW-0547">Nucleotide-binding</keyword>
<dbReference type="CDD" id="cd17546">
    <property type="entry name" value="REC_hyHK_CKI1_RcsC-like"/>
    <property type="match status" value="1"/>
</dbReference>
<dbReference type="Gene3D" id="3.30.450.260">
    <property type="entry name" value="Haem NO binding associated domain"/>
    <property type="match status" value="1"/>
</dbReference>
<dbReference type="Pfam" id="PF07701">
    <property type="entry name" value="HNOBA"/>
    <property type="match status" value="1"/>
</dbReference>
<dbReference type="InterPro" id="IPR036097">
    <property type="entry name" value="HisK_dim/P_sf"/>
</dbReference>
<dbReference type="OrthoDB" id="47686at2759"/>
<dbReference type="SUPFAM" id="SSF55874">
    <property type="entry name" value="ATPase domain of HSP90 chaperone/DNA topoisomerase II/histidine kinase"/>
    <property type="match status" value="1"/>
</dbReference>
<evidence type="ECO:0000313" key="11">
    <source>
        <dbReference type="Proteomes" id="UP000291116"/>
    </source>
</evidence>
<name>A0A448ZLJ2_9STRA</name>
<dbReference type="GO" id="GO:0000155">
    <property type="term" value="F:phosphorelay sensor kinase activity"/>
    <property type="evidence" value="ECO:0007669"/>
    <property type="project" value="InterPro"/>
</dbReference>
<feature type="coiled-coil region" evidence="6">
    <location>
        <begin position="773"/>
        <end position="807"/>
    </location>
</feature>
<dbReference type="GO" id="GO:0004383">
    <property type="term" value="F:guanylate cyclase activity"/>
    <property type="evidence" value="ECO:0007669"/>
    <property type="project" value="UniProtKB-EC"/>
</dbReference>
<dbReference type="SMART" id="SM00387">
    <property type="entry name" value="HATPase_c"/>
    <property type="match status" value="1"/>
</dbReference>
<dbReference type="Gene3D" id="1.10.287.130">
    <property type="match status" value="1"/>
</dbReference>
<evidence type="ECO:0000256" key="1">
    <source>
        <dbReference type="ARBA" id="ARBA00012202"/>
    </source>
</evidence>
<evidence type="ECO:0000256" key="7">
    <source>
        <dbReference type="SAM" id="MobiDB-lite"/>
    </source>
</evidence>
<dbReference type="InterPro" id="IPR001789">
    <property type="entry name" value="Sig_transdc_resp-reg_receiver"/>
</dbReference>
<dbReference type="EMBL" id="CAACVS010000496">
    <property type="protein sequence ID" value="VEU42910.1"/>
    <property type="molecule type" value="Genomic_DNA"/>
</dbReference>
<feature type="region of interest" description="Disordered" evidence="7">
    <location>
        <begin position="1200"/>
        <end position="1241"/>
    </location>
</feature>
<dbReference type="InterPro" id="IPR004358">
    <property type="entry name" value="Sig_transdc_His_kin-like_C"/>
</dbReference>
<evidence type="ECO:0000259" key="8">
    <source>
        <dbReference type="PROSITE" id="PS50109"/>
    </source>
</evidence>
<organism evidence="10 11">
    <name type="scientific">Pseudo-nitzschia multistriata</name>
    <dbReference type="NCBI Taxonomy" id="183589"/>
    <lineage>
        <taxon>Eukaryota</taxon>
        <taxon>Sar</taxon>
        <taxon>Stramenopiles</taxon>
        <taxon>Ochrophyta</taxon>
        <taxon>Bacillariophyta</taxon>
        <taxon>Bacillariophyceae</taxon>
        <taxon>Bacillariophycidae</taxon>
        <taxon>Bacillariales</taxon>
        <taxon>Bacillariaceae</taxon>
        <taxon>Pseudo-nitzschia</taxon>
    </lineage>
</organism>
<proteinExistence type="predicted"/>
<evidence type="ECO:0000256" key="2">
    <source>
        <dbReference type="ARBA" id="ARBA00022553"/>
    </source>
</evidence>
<feature type="region of interest" description="Disordered" evidence="7">
    <location>
        <begin position="283"/>
        <end position="320"/>
    </location>
</feature>
<dbReference type="Pfam" id="PF00512">
    <property type="entry name" value="HisKA"/>
    <property type="match status" value="1"/>
</dbReference>
<feature type="compositionally biased region" description="Basic and acidic residues" evidence="7">
    <location>
        <begin position="505"/>
        <end position="517"/>
    </location>
</feature>
<dbReference type="CDD" id="cd00082">
    <property type="entry name" value="HisKA"/>
    <property type="match status" value="1"/>
</dbReference>
<protein>
    <recommendedName>
        <fullName evidence="1">guanylate cyclase</fullName>
        <ecNumber evidence="1">4.6.1.2</ecNumber>
    </recommendedName>
</protein>
<feature type="region of interest" description="Disordered" evidence="7">
    <location>
        <begin position="334"/>
        <end position="411"/>
    </location>
</feature>
<dbReference type="PROSITE" id="PS50110">
    <property type="entry name" value="RESPONSE_REGULATORY"/>
    <property type="match status" value="1"/>
</dbReference>
<feature type="compositionally biased region" description="Polar residues" evidence="7">
    <location>
        <begin position="334"/>
        <end position="343"/>
    </location>
</feature>
<dbReference type="InterPro" id="IPR003661">
    <property type="entry name" value="HisK_dim/P_dom"/>
</dbReference>
<dbReference type="EC" id="4.6.1.2" evidence="1"/>
<evidence type="ECO:0000256" key="3">
    <source>
        <dbReference type="ARBA" id="ARBA00022741"/>
    </source>
</evidence>
<dbReference type="Gene3D" id="3.40.50.2300">
    <property type="match status" value="1"/>
</dbReference>
<feature type="domain" description="Histidine kinase" evidence="8">
    <location>
        <begin position="814"/>
        <end position="1052"/>
    </location>
</feature>
<feature type="modified residue" description="4-aspartylphosphate" evidence="5">
    <location>
        <position position="1301"/>
    </location>
</feature>
<dbReference type="InterPro" id="IPR042463">
    <property type="entry name" value="HNOB_dom_associated_sf"/>
</dbReference>
<dbReference type="InterPro" id="IPR011645">
    <property type="entry name" value="HNOB_dom_associated"/>
</dbReference>
<feature type="region of interest" description="Disordered" evidence="7">
    <location>
        <begin position="505"/>
        <end position="529"/>
    </location>
</feature>
<dbReference type="InterPro" id="IPR011006">
    <property type="entry name" value="CheY-like_superfamily"/>
</dbReference>
<keyword evidence="2 5" id="KW-0597">Phosphoprotein</keyword>
<feature type="compositionally biased region" description="Polar residues" evidence="7">
    <location>
        <begin position="285"/>
        <end position="301"/>
    </location>
</feature>
<dbReference type="PROSITE" id="PS50109">
    <property type="entry name" value="HIS_KIN"/>
    <property type="match status" value="1"/>
</dbReference>
<evidence type="ECO:0000256" key="5">
    <source>
        <dbReference type="PROSITE-ProRule" id="PRU00169"/>
    </source>
</evidence>
<dbReference type="PRINTS" id="PR00344">
    <property type="entry name" value="BCTRLSENSOR"/>
</dbReference>
<evidence type="ECO:0000256" key="6">
    <source>
        <dbReference type="SAM" id="Coils"/>
    </source>
</evidence>
<reference evidence="10 11" key="1">
    <citation type="submission" date="2019-01" db="EMBL/GenBank/DDBJ databases">
        <authorList>
            <person name="Ferrante I. M."/>
        </authorList>
    </citation>
    <scope>NUCLEOTIDE SEQUENCE [LARGE SCALE GENOMIC DNA]</scope>
    <source>
        <strain evidence="10 11">B856</strain>
    </source>
</reference>
<feature type="compositionally biased region" description="Low complexity" evidence="7">
    <location>
        <begin position="397"/>
        <end position="411"/>
    </location>
</feature>
<accession>A0A448ZLJ2</accession>
<dbReference type="GO" id="GO:0000166">
    <property type="term" value="F:nucleotide binding"/>
    <property type="evidence" value="ECO:0007669"/>
    <property type="project" value="UniProtKB-KW"/>
</dbReference>
<dbReference type="Pfam" id="PF00072">
    <property type="entry name" value="Response_reg"/>
    <property type="match status" value="1"/>
</dbReference>
<evidence type="ECO:0000313" key="10">
    <source>
        <dbReference type="EMBL" id="VEU42910.1"/>
    </source>
</evidence>
<keyword evidence="11" id="KW-1185">Reference proteome</keyword>
<feature type="domain" description="Response regulatory" evidence="9">
    <location>
        <begin position="1251"/>
        <end position="1366"/>
    </location>
</feature>
<evidence type="ECO:0000259" key="9">
    <source>
        <dbReference type="PROSITE" id="PS50110"/>
    </source>
</evidence>
<feature type="compositionally biased region" description="Polar residues" evidence="7">
    <location>
        <begin position="350"/>
        <end position="373"/>
    </location>
</feature>
<dbReference type="InterPro" id="IPR003594">
    <property type="entry name" value="HATPase_dom"/>
</dbReference>
<gene>
    <name evidence="10" type="ORF">PSNMU_V1.4_AUG-EV-PASAV3_0099020</name>
</gene>
<keyword evidence="6" id="KW-0175">Coiled coil</keyword>
<dbReference type="SMART" id="SM00388">
    <property type="entry name" value="HisKA"/>
    <property type="match status" value="1"/>
</dbReference>
<dbReference type="PANTHER" id="PTHR45339">
    <property type="entry name" value="HYBRID SIGNAL TRANSDUCTION HISTIDINE KINASE J"/>
    <property type="match status" value="1"/>
</dbReference>
<dbReference type="Pfam" id="PF02518">
    <property type="entry name" value="HATPase_c"/>
    <property type="match status" value="1"/>
</dbReference>